<dbReference type="EMBL" id="PJEO01000039">
    <property type="protein sequence ID" value="PKQ44909.1"/>
    <property type="molecule type" value="Genomic_DNA"/>
</dbReference>
<dbReference type="InterPro" id="IPR025381">
    <property type="entry name" value="DUF4296"/>
</dbReference>
<evidence type="ECO:0000313" key="3">
    <source>
        <dbReference type="Proteomes" id="UP000233435"/>
    </source>
</evidence>
<dbReference type="OrthoDB" id="1525222at2"/>
<feature type="domain" description="DUF4296" evidence="1">
    <location>
        <begin position="27"/>
        <end position="107"/>
    </location>
</feature>
<dbReference type="AlphaFoldDB" id="A0A2N3HIW2"/>
<evidence type="ECO:0000259" key="1">
    <source>
        <dbReference type="Pfam" id="PF14129"/>
    </source>
</evidence>
<comment type="caution">
    <text evidence="2">The sequence shown here is derived from an EMBL/GenBank/DDBJ whole genome shotgun (WGS) entry which is preliminary data.</text>
</comment>
<proteinExistence type="predicted"/>
<accession>A0A2N3HIW2</accession>
<keyword evidence="3" id="KW-1185">Reference proteome</keyword>
<reference evidence="2 3" key="1">
    <citation type="submission" date="2017-12" db="EMBL/GenBank/DDBJ databases">
        <title>Confluentibacter flavum sp. nov., isolated from the saline lake.</title>
        <authorList>
            <person name="Yu L."/>
        </authorList>
    </citation>
    <scope>NUCLEOTIDE SEQUENCE [LARGE SCALE GENOMIC DNA]</scope>
    <source>
        <strain evidence="2 3">3B</strain>
    </source>
</reference>
<protein>
    <recommendedName>
        <fullName evidence="1">DUF4296 domain-containing protein</fullName>
    </recommendedName>
</protein>
<gene>
    <name evidence="2" type="ORF">CSW08_10890</name>
</gene>
<dbReference type="RefSeq" id="WP_106659916.1">
    <property type="nucleotide sequence ID" value="NZ_PJEO01000039.1"/>
</dbReference>
<name>A0A2N3HIW2_9FLAO</name>
<dbReference type="PROSITE" id="PS51257">
    <property type="entry name" value="PROKAR_LIPOPROTEIN"/>
    <property type="match status" value="1"/>
</dbReference>
<evidence type="ECO:0000313" key="2">
    <source>
        <dbReference type="EMBL" id="PKQ44909.1"/>
    </source>
</evidence>
<organism evidence="2 3">
    <name type="scientific">Confluentibacter flavum</name>
    <dbReference type="NCBI Taxonomy" id="1909700"/>
    <lineage>
        <taxon>Bacteria</taxon>
        <taxon>Pseudomonadati</taxon>
        <taxon>Bacteroidota</taxon>
        <taxon>Flavobacteriia</taxon>
        <taxon>Flavobacteriales</taxon>
        <taxon>Flavobacteriaceae</taxon>
        <taxon>Confluentibacter</taxon>
    </lineage>
</organism>
<sequence>MLKKLIPYIIVLLFVVSCYKFKEPEKPKNLISKADMVNILIDLKLIASITAANDIKVLDSSNVQSEKYIYKKYNIDSIQFALSNNYYAYHLEEYEDIYTKVKDSLEALSSFYDALELKELDEQRTKDSLKSLAKNDSIKEINAKEEMKRRLIKPVSDTDSLP</sequence>
<dbReference type="Proteomes" id="UP000233435">
    <property type="component" value="Unassembled WGS sequence"/>
</dbReference>
<dbReference type="Pfam" id="PF14129">
    <property type="entry name" value="DUF4296"/>
    <property type="match status" value="1"/>
</dbReference>